<feature type="transmembrane region" description="Helical" evidence="1">
    <location>
        <begin position="167"/>
        <end position="188"/>
    </location>
</feature>
<gene>
    <name evidence="2" type="ORF">O9A_01242</name>
</gene>
<name>A0A067WCV2_9HYPH</name>
<dbReference type="PANTHER" id="PTHR30238:SF4">
    <property type="entry name" value="SLL1022 PROTEIN"/>
    <property type="match status" value="1"/>
</dbReference>
<feature type="transmembrane region" description="Helical" evidence="1">
    <location>
        <begin position="223"/>
        <end position="240"/>
    </location>
</feature>
<reference evidence="2 3" key="1">
    <citation type="submission" date="2012-04" db="EMBL/GenBank/DDBJ databases">
        <title>The Genome Sequence of Bartonella koehlerae C-29.</title>
        <authorList>
            <consortium name="The Broad Institute Genome Sequencing Platform"/>
            <consortium name="The Broad Institute Genome Sequencing Center for Infectious Disease"/>
            <person name="Feldgarden M."/>
            <person name="Kirby J."/>
            <person name="Kosoy M."/>
            <person name="Birtles R."/>
            <person name="Probert W.S."/>
            <person name="Chiaraviglio L."/>
            <person name="Walker B."/>
            <person name="Young S.K."/>
            <person name="Zeng Q."/>
            <person name="Gargeya S."/>
            <person name="Fitzgerald M."/>
            <person name="Haas B."/>
            <person name="Abouelleil A."/>
            <person name="Alvarado L."/>
            <person name="Arachchi H.M."/>
            <person name="Berlin A.M."/>
            <person name="Chapman S.B."/>
            <person name="Goldberg J."/>
            <person name="Griggs A."/>
            <person name="Gujja S."/>
            <person name="Hansen M."/>
            <person name="Howarth C."/>
            <person name="Imamovic A."/>
            <person name="Larimer J."/>
            <person name="McCowen C."/>
            <person name="Montmayeur A."/>
            <person name="Murphy C."/>
            <person name="Neiman D."/>
            <person name="Pearson M."/>
            <person name="Priest M."/>
            <person name="Roberts A."/>
            <person name="Saif S."/>
            <person name="Shea T."/>
            <person name="Sisk P."/>
            <person name="Sykes S."/>
            <person name="Wortman J."/>
            <person name="Nusbaum C."/>
            <person name="Birren B."/>
        </authorList>
    </citation>
    <scope>NUCLEOTIDE SEQUENCE [LARGE SCALE GENOMIC DNA]</scope>
    <source>
        <strain evidence="2 3">C-29</strain>
    </source>
</reference>
<dbReference type="PANTHER" id="PTHR30238">
    <property type="entry name" value="MEMBRANE BOUND PREDICTED REDOX MODULATOR"/>
    <property type="match status" value="1"/>
</dbReference>
<feature type="transmembrane region" description="Helical" evidence="1">
    <location>
        <begin position="75"/>
        <end position="105"/>
    </location>
</feature>
<evidence type="ECO:0000313" key="3">
    <source>
        <dbReference type="Proteomes" id="UP000027015"/>
    </source>
</evidence>
<dbReference type="RefSeq" id="WP_034459770.1">
    <property type="nucleotide sequence ID" value="NZ_KL407334.1"/>
</dbReference>
<keyword evidence="1" id="KW-0472">Membrane</keyword>
<dbReference type="InterPro" id="IPR007427">
    <property type="entry name" value="DUF475"/>
</dbReference>
<dbReference type="OrthoDB" id="8533002at2"/>
<feature type="transmembrane region" description="Helical" evidence="1">
    <location>
        <begin position="295"/>
        <end position="313"/>
    </location>
</feature>
<feature type="transmembrane region" description="Helical" evidence="1">
    <location>
        <begin position="125"/>
        <end position="146"/>
    </location>
</feature>
<dbReference type="PATRIC" id="fig|1134510.3.peg.1394"/>
<evidence type="ECO:0000256" key="1">
    <source>
        <dbReference type="SAM" id="Phobius"/>
    </source>
</evidence>
<feature type="transmembrane region" description="Helical" evidence="1">
    <location>
        <begin position="252"/>
        <end position="274"/>
    </location>
</feature>
<feature type="transmembrane region" description="Helical" evidence="1">
    <location>
        <begin position="194"/>
        <end position="216"/>
    </location>
</feature>
<dbReference type="eggNOG" id="COG2899">
    <property type="taxonomic scope" value="Bacteria"/>
</dbReference>
<feature type="transmembrane region" description="Helical" evidence="1">
    <location>
        <begin position="319"/>
        <end position="336"/>
    </location>
</feature>
<keyword evidence="1" id="KW-0812">Transmembrane</keyword>
<dbReference type="HOGENOM" id="CLU_034539_1_0_5"/>
<protein>
    <recommendedName>
        <fullName evidence="4">Integral membrane protein</fullName>
    </recommendedName>
</protein>
<dbReference type="AlphaFoldDB" id="A0A067WCV2"/>
<feature type="transmembrane region" description="Helical" evidence="1">
    <location>
        <begin position="33"/>
        <end position="54"/>
    </location>
</feature>
<dbReference type="Proteomes" id="UP000027015">
    <property type="component" value="Unassembled WGS sequence"/>
</dbReference>
<feature type="transmembrane region" description="Helical" evidence="1">
    <location>
        <begin position="7"/>
        <end position="27"/>
    </location>
</feature>
<dbReference type="NCBIfam" id="NF010617">
    <property type="entry name" value="PRK14013.2-3"/>
    <property type="match status" value="1"/>
</dbReference>
<organism evidence="2 3">
    <name type="scientific">Bartonella koehlerae C-29</name>
    <dbReference type="NCBI Taxonomy" id="1134510"/>
    <lineage>
        <taxon>Bacteria</taxon>
        <taxon>Pseudomonadati</taxon>
        <taxon>Pseudomonadota</taxon>
        <taxon>Alphaproteobacteria</taxon>
        <taxon>Hyphomicrobiales</taxon>
        <taxon>Bartonellaceae</taxon>
        <taxon>Bartonella</taxon>
    </lineage>
</organism>
<keyword evidence="3" id="KW-1185">Reference proteome</keyword>
<dbReference type="NCBIfam" id="NF010620">
    <property type="entry name" value="PRK14013.2-6"/>
    <property type="match status" value="1"/>
</dbReference>
<dbReference type="EMBL" id="AHPL01000010">
    <property type="protein sequence ID" value="KEC54628.1"/>
    <property type="molecule type" value="Genomic_DNA"/>
</dbReference>
<keyword evidence="1" id="KW-1133">Transmembrane helix</keyword>
<dbReference type="Pfam" id="PF04332">
    <property type="entry name" value="DUF475"/>
    <property type="match status" value="1"/>
</dbReference>
<comment type="caution">
    <text evidence="2">The sequence shown here is derived from an EMBL/GenBank/DDBJ whole genome shotgun (WGS) entry which is preliminary data.</text>
</comment>
<evidence type="ECO:0008006" key="4">
    <source>
        <dbReference type="Google" id="ProtNLM"/>
    </source>
</evidence>
<accession>A0A067WCV2</accession>
<sequence length="352" mass="38940">MVLLGYFGWPFFFTIIGVFLGGAIGWFETGSVIGFFKYFFICCVLSVLEISLFFDNSIINARVLGRMDPLWRRRFLVWGILIAVFGMRLIFPLLVVAVAVGINPIAAVKLALWEPHQYAAVLTDVHVAIAAFGGTFLMMVGLKYFFDPEKEVHWLVFIERPAQKIGALVGIDIAIVLALILFFSGQVVTEDKMVFLLASLYGLLTFIAVEAVSLLLDAPKTTLATVAKGGVGAFLYLEILDASFSFDGVVGAFAFSHNLFIIAIGLSIGAFYVRSMTIMLVESGILLHYRYLEHGAFYTILVLAVIMYLQTLLSVPEVLTGLVGVCIIGMAFYSSLRFKRYHFNKHGVSKSE</sequence>
<evidence type="ECO:0000313" key="2">
    <source>
        <dbReference type="EMBL" id="KEC54628.1"/>
    </source>
</evidence>
<proteinExistence type="predicted"/>